<dbReference type="AlphaFoldDB" id="A0A6G0Y6W3"/>
<feature type="chain" id="PRO_5026037511" evidence="1">
    <location>
        <begin position="20"/>
        <end position="96"/>
    </location>
</feature>
<accession>A0A6G0Y6W3</accession>
<reference evidence="2 3" key="1">
    <citation type="submission" date="2019-08" db="EMBL/GenBank/DDBJ databases">
        <title>Whole genome of Aphis craccivora.</title>
        <authorList>
            <person name="Voronova N.V."/>
            <person name="Shulinski R.S."/>
            <person name="Bandarenka Y.V."/>
            <person name="Zhorov D.G."/>
            <person name="Warner D."/>
        </authorList>
    </citation>
    <scope>NUCLEOTIDE SEQUENCE [LARGE SCALE GENOMIC DNA]</scope>
    <source>
        <strain evidence="2">180601</strain>
        <tissue evidence="2">Whole Body</tissue>
    </source>
</reference>
<sequence length="96" mass="11087">MPTILFQIQFNLLAGVLQGSDLSPLLYNIYTSDMPTSNDLKLPTVNELAKNYYKKFHSKLINHSNPFIKNMSSLTLPLNIPQRLKRNWARDLLIQI</sequence>
<evidence type="ECO:0000313" key="2">
    <source>
        <dbReference type="EMBL" id="KAF0750080.1"/>
    </source>
</evidence>
<feature type="signal peptide" evidence="1">
    <location>
        <begin position="1"/>
        <end position="19"/>
    </location>
</feature>
<keyword evidence="1" id="KW-0732">Signal</keyword>
<evidence type="ECO:0000313" key="3">
    <source>
        <dbReference type="Proteomes" id="UP000478052"/>
    </source>
</evidence>
<comment type="caution">
    <text evidence="2">The sequence shown here is derived from an EMBL/GenBank/DDBJ whole genome shotgun (WGS) entry which is preliminary data.</text>
</comment>
<dbReference type="EMBL" id="VUJU01005856">
    <property type="protein sequence ID" value="KAF0750080.1"/>
    <property type="molecule type" value="Genomic_DNA"/>
</dbReference>
<evidence type="ECO:0000256" key="1">
    <source>
        <dbReference type="SAM" id="SignalP"/>
    </source>
</evidence>
<keyword evidence="3" id="KW-1185">Reference proteome</keyword>
<organism evidence="2 3">
    <name type="scientific">Aphis craccivora</name>
    <name type="common">Cowpea aphid</name>
    <dbReference type="NCBI Taxonomy" id="307492"/>
    <lineage>
        <taxon>Eukaryota</taxon>
        <taxon>Metazoa</taxon>
        <taxon>Ecdysozoa</taxon>
        <taxon>Arthropoda</taxon>
        <taxon>Hexapoda</taxon>
        <taxon>Insecta</taxon>
        <taxon>Pterygota</taxon>
        <taxon>Neoptera</taxon>
        <taxon>Paraneoptera</taxon>
        <taxon>Hemiptera</taxon>
        <taxon>Sternorrhyncha</taxon>
        <taxon>Aphidomorpha</taxon>
        <taxon>Aphidoidea</taxon>
        <taxon>Aphididae</taxon>
        <taxon>Aphidini</taxon>
        <taxon>Aphis</taxon>
        <taxon>Aphis</taxon>
    </lineage>
</organism>
<proteinExistence type="predicted"/>
<gene>
    <name evidence="2" type="ORF">FWK35_00024223</name>
</gene>
<dbReference type="OrthoDB" id="6625865at2759"/>
<name>A0A6G0Y6W3_APHCR</name>
<dbReference type="Proteomes" id="UP000478052">
    <property type="component" value="Unassembled WGS sequence"/>
</dbReference>
<protein>
    <submittedName>
        <fullName evidence="2">Disrupted in renal carcinoma protein 2-like</fullName>
    </submittedName>
</protein>